<organism evidence="2 3">
    <name type="scientific">Pirellula staleyi (strain ATCC 27377 / DSM 6068 / ICPB 4128)</name>
    <name type="common">Pirella staleyi</name>
    <dbReference type="NCBI Taxonomy" id="530564"/>
    <lineage>
        <taxon>Bacteria</taxon>
        <taxon>Pseudomonadati</taxon>
        <taxon>Planctomycetota</taxon>
        <taxon>Planctomycetia</taxon>
        <taxon>Pirellulales</taxon>
        <taxon>Pirellulaceae</taxon>
        <taxon>Pirellula</taxon>
    </lineage>
</organism>
<evidence type="ECO:0000256" key="1">
    <source>
        <dbReference type="SAM" id="SignalP"/>
    </source>
</evidence>
<dbReference type="KEGG" id="psl:Psta_1268"/>
<accession>D2QW71</accession>
<dbReference type="EMBL" id="CP001848">
    <property type="protein sequence ID" value="ADB15946.1"/>
    <property type="molecule type" value="Genomic_DNA"/>
</dbReference>
<proteinExistence type="predicted"/>
<gene>
    <name evidence="2" type="ordered locus">Psta_1268</name>
</gene>
<reference evidence="2 3" key="1">
    <citation type="journal article" date="2009" name="Stand. Genomic Sci.">
        <title>Complete genome sequence of Pirellula staleyi type strain (ATCC 27377).</title>
        <authorList>
            <person name="Clum A."/>
            <person name="Tindall B.J."/>
            <person name="Sikorski J."/>
            <person name="Ivanova N."/>
            <person name="Mavrommatis K."/>
            <person name="Lucas S."/>
            <person name="Glavina del Rio T."/>
            <person name="Nolan M."/>
            <person name="Chen F."/>
            <person name="Tice H."/>
            <person name="Pitluck S."/>
            <person name="Cheng J.F."/>
            <person name="Chertkov O."/>
            <person name="Brettin T."/>
            <person name="Han C."/>
            <person name="Detter J.C."/>
            <person name="Kuske C."/>
            <person name="Bruce D."/>
            <person name="Goodwin L."/>
            <person name="Ovchinikova G."/>
            <person name="Pati A."/>
            <person name="Mikhailova N."/>
            <person name="Chen A."/>
            <person name="Palaniappan K."/>
            <person name="Land M."/>
            <person name="Hauser L."/>
            <person name="Chang Y.J."/>
            <person name="Jeffries C.D."/>
            <person name="Chain P."/>
            <person name="Rohde M."/>
            <person name="Goker M."/>
            <person name="Bristow J."/>
            <person name="Eisen J.A."/>
            <person name="Markowitz V."/>
            <person name="Hugenholtz P."/>
            <person name="Kyrpides N.C."/>
            <person name="Klenk H.P."/>
            <person name="Lapidus A."/>
        </authorList>
    </citation>
    <scope>NUCLEOTIDE SEQUENCE [LARGE SCALE GENOMIC DNA]</scope>
    <source>
        <strain evidence="3">ATCC 27377 / DSM 6068 / ICPB 4128</strain>
    </source>
</reference>
<evidence type="ECO:0000313" key="2">
    <source>
        <dbReference type="EMBL" id="ADB15946.1"/>
    </source>
</evidence>
<dbReference type="AlphaFoldDB" id="D2QW71"/>
<keyword evidence="1" id="KW-0732">Signal</keyword>
<dbReference type="HOGENOM" id="CLU_1757132_0_0_0"/>
<sequence precursor="true">MRTALLALLLLGITWSSAVAEDKTLEPLMTFSGSVEDAELLGKFSTAISTPQEFEELWKAWKLAGETPKVDFEKALVVVQTTSGSRLRVTVRLTDEGDLKVLGLATRDLRPGFRYVIVSVARDGVKTVEGKPLAAAKAAPPESKEEAK</sequence>
<dbReference type="Proteomes" id="UP000001887">
    <property type="component" value="Chromosome"/>
</dbReference>
<keyword evidence="3" id="KW-1185">Reference proteome</keyword>
<feature type="signal peptide" evidence="1">
    <location>
        <begin position="1"/>
        <end position="20"/>
    </location>
</feature>
<dbReference type="OrthoDB" id="290090at2"/>
<evidence type="ECO:0000313" key="3">
    <source>
        <dbReference type="Proteomes" id="UP000001887"/>
    </source>
</evidence>
<feature type="chain" id="PRO_5003034325" evidence="1">
    <location>
        <begin position="21"/>
        <end position="148"/>
    </location>
</feature>
<name>D2QW71_PIRSD</name>
<dbReference type="eggNOG" id="ENOG502ZD7F">
    <property type="taxonomic scope" value="Bacteria"/>
</dbReference>
<protein>
    <submittedName>
        <fullName evidence="2">Uncharacterized protein</fullName>
    </submittedName>
</protein>